<name>A0AAD7GN51_MYCRO</name>
<sequence length="290" mass="32225">MNLQSDTEIFVPPPPPAQDGLYIYGYKIFDDFDAKNNLQVRRMGEIMCAETICELGLYTSLSTSYPTVILYLAIYSPDVGIITRRLGTRVPGPVLLQKLQQEIGLECGPTWLPDNDTFFPSGYTAKNSSGTATKRRFSQFVFMTCFLLCAAIGLESIFERKGVEARERVFPISASDGSGPPQKLANGPLSRVPLPRTACRARAGFVSLGRFAKLYALPPRCSMLKKPRPLIVRQQLSALDGRATADIEKLLLRDDFNTDAVSRCHEVVRALEVQIFQSFSAQLRLYGRTA</sequence>
<dbReference type="Proteomes" id="UP001221757">
    <property type="component" value="Unassembled WGS sequence"/>
</dbReference>
<dbReference type="AlphaFoldDB" id="A0AAD7GN51"/>
<dbReference type="EMBL" id="JARKIE010000037">
    <property type="protein sequence ID" value="KAJ7695652.1"/>
    <property type="molecule type" value="Genomic_DNA"/>
</dbReference>
<reference evidence="1" key="1">
    <citation type="submission" date="2023-03" db="EMBL/GenBank/DDBJ databases">
        <title>Massive genome expansion in bonnet fungi (Mycena s.s.) driven by repeated elements and novel gene families across ecological guilds.</title>
        <authorList>
            <consortium name="Lawrence Berkeley National Laboratory"/>
            <person name="Harder C.B."/>
            <person name="Miyauchi S."/>
            <person name="Viragh M."/>
            <person name="Kuo A."/>
            <person name="Thoen E."/>
            <person name="Andreopoulos B."/>
            <person name="Lu D."/>
            <person name="Skrede I."/>
            <person name="Drula E."/>
            <person name="Henrissat B."/>
            <person name="Morin E."/>
            <person name="Kohler A."/>
            <person name="Barry K."/>
            <person name="LaButti K."/>
            <person name="Morin E."/>
            <person name="Salamov A."/>
            <person name="Lipzen A."/>
            <person name="Mereny Z."/>
            <person name="Hegedus B."/>
            <person name="Baldrian P."/>
            <person name="Stursova M."/>
            <person name="Weitz H."/>
            <person name="Taylor A."/>
            <person name="Grigoriev I.V."/>
            <person name="Nagy L.G."/>
            <person name="Martin F."/>
            <person name="Kauserud H."/>
        </authorList>
    </citation>
    <scope>NUCLEOTIDE SEQUENCE</scope>
    <source>
        <strain evidence="1">CBHHK067</strain>
    </source>
</reference>
<organism evidence="1 2">
    <name type="scientific">Mycena rosella</name>
    <name type="common">Pink bonnet</name>
    <name type="synonym">Agaricus rosellus</name>
    <dbReference type="NCBI Taxonomy" id="1033263"/>
    <lineage>
        <taxon>Eukaryota</taxon>
        <taxon>Fungi</taxon>
        <taxon>Dikarya</taxon>
        <taxon>Basidiomycota</taxon>
        <taxon>Agaricomycotina</taxon>
        <taxon>Agaricomycetes</taxon>
        <taxon>Agaricomycetidae</taxon>
        <taxon>Agaricales</taxon>
        <taxon>Marasmiineae</taxon>
        <taxon>Mycenaceae</taxon>
        <taxon>Mycena</taxon>
    </lineage>
</organism>
<keyword evidence="2" id="KW-1185">Reference proteome</keyword>
<gene>
    <name evidence="1" type="ORF">B0H17DRAFT_1271033</name>
</gene>
<evidence type="ECO:0000313" key="1">
    <source>
        <dbReference type="EMBL" id="KAJ7695652.1"/>
    </source>
</evidence>
<accession>A0AAD7GN51</accession>
<comment type="caution">
    <text evidence="1">The sequence shown here is derived from an EMBL/GenBank/DDBJ whole genome shotgun (WGS) entry which is preliminary data.</text>
</comment>
<evidence type="ECO:0000313" key="2">
    <source>
        <dbReference type="Proteomes" id="UP001221757"/>
    </source>
</evidence>
<protein>
    <submittedName>
        <fullName evidence="1">Uncharacterized protein</fullName>
    </submittedName>
</protein>
<proteinExistence type="predicted"/>